<dbReference type="SUPFAM" id="SSF51905">
    <property type="entry name" value="FAD/NAD(P)-binding domain"/>
    <property type="match status" value="1"/>
</dbReference>
<dbReference type="InterPro" id="IPR004792">
    <property type="entry name" value="BaiN-like"/>
</dbReference>
<dbReference type="InterPro" id="IPR036188">
    <property type="entry name" value="FAD/NAD-bd_sf"/>
</dbReference>
<dbReference type="Pfam" id="PF03486">
    <property type="entry name" value="HI0933_like"/>
    <property type="match status" value="1"/>
</dbReference>
<evidence type="ECO:0000313" key="7">
    <source>
        <dbReference type="Proteomes" id="UP000175744"/>
    </source>
</evidence>
<proteinExistence type="predicted"/>
<dbReference type="STRING" id="1121290.CLAOCE_01170"/>
<dbReference type="PANTHER" id="PTHR42887:SF2">
    <property type="entry name" value="OS12G0638800 PROTEIN"/>
    <property type="match status" value="1"/>
</dbReference>
<keyword evidence="3" id="KW-0274">FAD</keyword>
<gene>
    <name evidence="6" type="primary">sthA</name>
    <name evidence="6" type="ORF">CLOACE_01170</name>
</gene>
<comment type="cofactor">
    <cofactor evidence="1">
        <name>FAD</name>
        <dbReference type="ChEBI" id="CHEBI:57692"/>
    </cofactor>
</comment>
<evidence type="ECO:0000259" key="4">
    <source>
        <dbReference type="Pfam" id="PF03486"/>
    </source>
</evidence>
<name>A0A1E8F2D3_9CLOT</name>
<dbReference type="NCBIfam" id="TIGR00275">
    <property type="entry name" value="aminoacetone oxidase family FAD-binding enzyme"/>
    <property type="match status" value="1"/>
</dbReference>
<evidence type="ECO:0000256" key="1">
    <source>
        <dbReference type="ARBA" id="ARBA00001974"/>
    </source>
</evidence>
<keyword evidence="7" id="KW-1185">Reference proteome</keyword>
<dbReference type="EMBL" id="LZFO01000001">
    <property type="protein sequence ID" value="OFI07769.1"/>
    <property type="molecule type" value="Genomic_DNA"/>
</dbReference>
<dbReference type="Proteomes" id="UP000175744">
    <property type="component" value="Unassembled WGS sequence"/>
</dbReference>
<dbReference type="AlphaFoldDB" id="A0A1E8F2D3"/>
<dbReference type="Gene3D" id="3.50.50.60">
    <property type="entry name" value="FAD/NAD(P)-binding domain"/>
    <property type="match status" value="1"/>
</dbReference>
<dbReference type="RefSeq" id="WP_070109100.1">
    <property type="nucleotide sequence ID" value="NZ_LZFO01000001.1"/>
</dbReference>
<dbReference type="Pfam" id="PF22780">
    <property type="entry name" value="HI0933_like_1st"/>
    <property type="match status" value="1"/>
</dbReference>
<dbReference type="EC" id="1.6.1.1" evidence="6"/>
<dbReference type="PANTHER" id="PTHR42887">
    <property type="entry name" value="OS12G0638800 PROTEIN"/>
    <property type="match status" value="1"/>
</dbReference>
<feature type="domain" description="RsdA/BaiN/AoA(So)-like insert" evidence="5">
    <location>
        <begin position="191"/>
        <end position="351"/>
    </location>
</feature>
<feature type="domain" description="RsdA/BaiN/AoA(So)-like Rossmann fold-like" evidence="4">
    <location>
        <begin position="4"/>
        <end position="404"/>
    </location>
</feature>
<accession>A0A1E8F2D3</accession>
<protein>
    <submittedName>
        <fullName evidence="6">Soluble pyridine nucleotide transhydrogenase</fullName>
        <ecNumber evidence="6">1.6.1.1</ecNumber>
    </submittedName>
</protein>
<evidence type="ECO:0000313" key="6">
    <source>
        <dbReference type="EMBL" id="OFI07769.1"/>
    </source>
</evidence>
<dbReference type="GO" id="GO:0003957">
    <property type="term" value="F:NAD(P)+ transhydrogenase (Si-specific) activity"/>
    <property type="evidence" value="ECO:0007669"/>
    <property type="project" value="UniProtKB-EC"/>
</dbReference>
<evidence type="ECO:0000259" key="5">
    <source>
        <dbReference type="Pfam" id="PF22780"/>
    </source>
</evidence>
<dbReference type="InterPro" id="IPR023166">
    <property type="entry name" value="BaiN-like_dom_sf"/>
</dbReference>
<comment type="caution">
    <text evidence="6">The sequence shown here is derived from an EMBL/GenBank/DDBJ whole genome shotgun (WGS) entry which is preliminary data.</text>
</comment>
<dbReference type="PATRIC" id="fig|1121290.3.peg.117"/>
<keyword evidence="2" id="KW-0285">Flavoprotein</keyword>
<dbReference type="SUPFAM" id="SSF160996">
    <property type="entry name" value="HI0933 insert domain-like"/>
    <property type="match status" value="1"/>
</dbReference>
<reference evidence="6 7" key="1">
    <citation type="submission" date="2016-06" db="EMBL/GenBank/DDBJ databases">
        <title>Genome sequence of Clostridium acetireducens DSM 10703.</title>
        <authorList>
            <person name="Poehlein A."/>
            <person name="Fluechter S."/>
            <person name="Duerre P."/>
            <person name="Daniel R."/>
        </authorList>
    </citation>
    <scope>NUCLEOTIDE SEQUENCE [LARGE SCALE GENOMIC DNA]</scope>
    <source>
        <strain evidence="6 7">DSM 10703</strain>
    </source>
</reference>
<sequence length="407" mass="45182">MPVVIVIGGGPAGMMAAISASNNNNKVILIEKNEKLGKKLFITGKGRCNITNAKDISEFFDYIPGNANFLYSALYSFTNQDTINFFNNLGLKLKLERGDRIFPFSDKSSDVISTLEKELIKKHINILLNSKVNKFNTANNKINSIQLEDGKIIKGDYFILCTGGLSYPQTGSTGDGLKFAKKLGHSIIEPKPALVPIEVEENWIKDIQGLSLKNVELSIKDNKNKCLYNAFGEMIFTHFGISGPIVLSGSRLVNNRINLKAVINLKPALNFEELDKRIQKDFMKYSNKMFKNSLGDLLPKKLINTIIKLSNIDENKKVNLITKEERKNLIKIIQNFQLNIKGLRPIEEAIITAGGINTKEINPSNLNSKIISNLYFAGEIIDVDAYTGGFNIQIALSTGYLAGNSII</sequence>
<keyword evidence="6" id="KW-0560">Oxidoreductase</keyword>
<dbReference type="InterPro" id="IPR055178">
    <property type="entry name" value="RsdA/BaiN/AoA(So)-like_dom"/>
</dbReference>
<dbReference type="InterPro" id="IPR057661">
    <property type="entry name" value="RsdA/BaiN/AoA(So)_Rossmann"/>
</dbReference>
<organism evidence="6 7">
    <name type="scientific">Clostridium acetireducens DSM 10703</name>
    <dbReference type="NCBI Taxonomy" id="1121290"/>
    <lineage>
        <taxon>Bacteria</taxon>
        <taxon>Bacillati</taxon>
        <taxon>Bacillota</taxon>
        <taxon>Clostridia</taxon>
        <taxon>Eubacteriales</taxon>
        <taxon>Clostridiaceae</taxon>
        <taxon>Clostridium</taxon>
    </lineage>
</organism>
<dbReference type="OrthoDB" id="9773233at2"/>
<dbReference type="PRINTS" id="PR00368">
    <property type="entry name" value="FADPNR"/>
</dbReference>
<dbReference type="Gene3D" id="2.40.30.10">
    <property type="entry name" value="Translation factors"/>
    <property type="match status" value="1"/>
</dbReference>
<evidence type="ECO:0000256" key="3">
    <source>
        <dbReference type="ARBA" id="ARBA00022827"/>
    </source>
</evidence>
<dbReference type="Gene3D" id="1.10.8.260">
    <property type="entry name" value="HI0933 insert domain-like"/>
    <property type="match status" value="1"/>
</dbReference>
<evidence type="ECO:0000256" key="2">
    <source>
        <dbReference type="ARBA" id="ARBA00022630"/>
    </source>
</evidence>